<name>A0A6S6W9W0_9PLEO</name>
<reference evidence="2" key="1">
    <citation type="submission" date="2021-02" db="EMBL/GenBank/DDBJ databases">
        <authorList>
            <person name="Syme A R."/>
            <person name="Syme A R."/>
            <person name="Moolhuijzen P."/>
        </authorList>
    </citation>
    <scope>NUCLEOTIDE SEQUENCE</scope>
    <source>
        <strain evidence="2">W1-1</strain>
    </source>
</reference>
<organism evidence="2 3">
    <name type="scientific">Pyrenophora teres f. teres</name>
    <dbReference type="NCBI Taxonomy" id="97479"/>
    <lineage>
        <taxon>Eukaryota</taxon>
        <taxon>Fungi</taxon>
        <taxon>Dikarya</taxon>
        <taxon>Ascomycota</taxon>
        <taxon>Pezizomycotina</taxon>
        <taxon>Dothideomycetes</taxon>
        <taxon>Pleosporomycetidae</taxon>
        <taxon>Pleosporales</taxon>
        <taxon>Pleosporineae</taxon>
        <taxon>Pleosporaceae</taxon>
        <taxon>Pyrenophora</taxon>
    </lineage>
</organism>
<accession>A0A6S6W9W0</accession>
<feature type="compositionally biased region" description="Polar residues" evidence="1">
    <location>
        <begin position="1"/>
        <end position="23"/>
    </location>
</feature>
<sequence>MSTNPTTRCMLSASTSAQHSQNAEDAVYSNRLDSLTYHRNRLLRIRQARAEKGCICKCQDIDTEHDDENGEEDLARLALWEEDPALHRVPHNSPSPSPRPYPEPGWEDYITGEDDEDAYLGLMGPLALCVVDSREIYRSRRNTGDSANSWFGWKKGKGMGKGERRGLVKRVFGIVFRRREKGGDRKGWL</sequence>
<feature type="region of interest" description="Disordered" evidence="1">
    <location>
        <begin position="1"/>
        <end position="24"/>
    </location>
</feature>
<dbReference type="AlphaFoldDB" id="A0A6S6W9W0"/>
<gene>
    <name evidence="2" type="ORF">PTTW11_08454</name>
</gene>
<proteinExistence type="predicted"/>
<evidence type="ECO:0000313" key="3">
    <source>
        <dbReference type="Proteomes" id="UP000472372"/>
    </source>
</evidence>
<evidence type="ECO:0000256" key="1">
    <source>
        <dbReference type="SAM" id="MobiDB-lite"/>
    </source>
</evidence>
<dbReference type="Proteomes" id="UP000472372">
    <property type="component" value="Chromosome 8"/>
</dbReference>
<protein>
    <submittedName>
        <fullName evidence="2">Uncharacterized protein</fullName>
    </submittedName>
</protein>
<dbReference type="EMBL" id="HG992984">
    <property type="protein sequence ID" value="CAE7199414.1"/>
    <property type="molecule type" value="Genomic_DNA"/>
</dbReference>
<evidence type="ECO:0000313" key="2">
    <source>
        <dbReference type="EMBL" id="CAE7199414.1"/>
    </source>
</evidence>